<accession>A0ABZ1JU13</accession>
<dbReference type="SUPFAM" id="SSF51735">
    <property type="entry name" value="NAD(P)-binding Rossmann-fold domains"/>
    <property type="match status" value="1"/>
</dbReference>
<name>A0ABZ1JU13_9ACTN</name>
<evidence type="ECO:0000313" key="3">
    <source>
        <dbReference type="EMBL" id="WTP53843.1"/>
    </source>
</evidence>
<dbReference type="NCBIfam" id="NF004846">
    <property type="entry name" value="PRK06197.1"/>
    <property type="match status" value="1"/>
</dbReference>
<evidence type="ECO:0000313" key="4">
    <source>
        <dbReference type="Proteomes" id="UP001432166"/>
    </source>
</evidence>
<gene>
    <name evidence="3" type="ORF">OG288_39310</name>
</gene>
<dbReference type="PANTHER" id="PTHR43157:SF31">
    <property type="entry name" value="PHOSPHATIDYLINOSITOL-GLYCAN BIOSYNTHESIS CLASS F PROTEIN"/>
    <property type="match status" value="1"/>
</dbReference>
<sequence>MSAPPPPVPAPAPSDTAPPPPAARWPVPAWAAAGVVLTGLYLLSMDATILNVAVPDLQRDLGPSMAQIQWIIDGFPLVVAGAVTRSAVDTDLTVQECDLASLGSVRTAAEEIHARHPRIDLLINNGGVMCTPNDVTRDGFETQFGINHLGHFALTGLLLEPLLATPGSRVVTVTSLAHRYTRIHLNDLQWRHRRYNRFAAYGQSKLANLMFTYELQRRLTDKNGDTLAVAAHPGSARTAIMRHLPRPLRTATQAFGPLLAQPPAQGALPMLRAATDPAVRGGQFYGPDGFQQAMGAPVVVTSGGQSYDTAVQHRLWTLSDSLTRVAYGI</sequence>
<keyword evidence="1" id="KW-0560">Oxidoreductase</keyword>
<feature type="region of interest" description="Disordered" evidence="2">
    <location>
        <begin position="1"/>
        <end position="21"/>
    </location>
</feature>
<dbReference type="RefSeq" id="WP_328939458.1">
    <property type="nucleotide sequence ID" value="NZ_CP108133.1"/>
</dbReference>
<protein>
    <submittedName>
        <fullName evidence="3">Oxidoreductase</fullName>
    </submittedName>
</protein>
<dbReference type="PANTHER" id="PTHR43157">
    <property type="entry name" value="PHOSPHATIDYLINOSITOL-GLYCAN BIOSYNTHESIS CLASS F PROTEIN-RELATED"/>
    <property type="match status" value="1"/>
</dbReference>
<evidence type="ECO:0000256" key="1">
    <source>
        <dbReference type="ARBA" id="ARBA00023002"/>
    </source>
</evidence>
<dbReference type="Gene3D" id="3.40.50.720">
    <property type="entry name" value="NAD(P)-binding Rossmann-like Domain"/>
    <property type="match status" value="1"/>
</dbReference>
<keyword evidence="4" id="KW-1185">Reference proteome</keyword>
<dbReference type="Proteomes" id="UP001432166">
    <property type="component" value="Chromosome"/>
</dbReference>
<reference evidence="3" key="1">
    <citation type="submission" date="2022-10" db="EMBL/GenBank/DDBJ databases">
        <title>The complete genomes of actinobacterial strains from the NBC collection.</title>
        <authorList>
            <person name="Joergensen T.S."/>
            <person name="Alvarez Arevalo M."/>
            <person name="Sterndorff E.B."/>
            <person name="Faurdal D."/>
            <person name="Vuksanovic O."/>
            <person name="Mourched A.-S."/>
            <person name="Charusanti P."/>
            <person name="Shaw S."/>
            <person name="Blin K."/>
            <person name="Weber T."/>
        </authorList>
    </citation>
    <scope>NUCLEOTIDE SEQUENCE</scope>
    <source>
        <strain evidence="3">NBC_00189</strain>
    </source>
</reference>
<dbReference type="EMBL" id="CP108133">
    <property type="protein sequence ID" value="WTP53843.1"/>
    <property type="molecule type" value="Genomic_DNA"/>
</dbReference>
<dbReference type="InterPro" id="IPR036291">
    <property type="entry name" value="NAD(P)-bd_dom_sf"/>
</dbReference>
<dbReference type="SUPFAM" id="SSF103473">
    <property type="entry name" value="MFS general substrate transporter"/>
    <property type="match status" value="1"/>
</dbReference>
<proteinExistence type="predicted"/>
<dbReference type="InterPro" id="IPR002347">
    <property type="entry name" value="SDR_fam"/>
</dbReference>
<evidence type="ECO:0000256" key="2">
    <source>
        <dbReference type="SAM" id="MobiDB-lite"/>
    </source>
</evidence>
<organism evidence="3 4">
    <name type="scientific">Streptomyces tauricus</name>
    <dbReference type="NCBI Taxonomy" id="68274"/>
    <lineage>
        <taxon>Bacteria</taxon>
        <taxon>Bacillati</taxon>
        <taxon>Actinomycetota</taxon>
        <taxon>Actinomycetes</taxon>
        <taxon>Kitasatosporales</taxon>
        <taxon>Streptomycetaceae</taxon>
        <taxon>Streptomyces</taxon>
        <taxon>Streptomyces aurantiacus group</taxon>
    </lineage>
</organism>
<dbReference type="InterPro" id="IPR036259">
    <property type="entry name" value="MFS_trans_sf"/>
</dbReference>
<dbReference type="Pfam" id="PF00106">
    <property type="entry name" value="adh_short"/>
    <property type="match status" value="1"/>
</dbReference>